<comment type="caution">
    <text evidence="7">The sequence shown here is derived from an EMBL/GenBank/DDBJ whole genome shotgun (WGS) entry which is preliminary data.</text>
</comment>
<evidence type="ECO:0000259" key="6">
    <source>
        <dbReference type="Pfam" id="PF00150"/>
    </source>
</evidence>
<accession>A0AAV0E9K7</accession>
<feature type="signal peptide" evidence="5">
    <location>
        <begin position="1"/>
        <end position="21"/>
    </location>
</feature>
<name>A0AAV0E9K7_9ASTE</name>
<keyword evidence="3 4" id="KW-0326">Glycosidase</keyword>
<evidence type="ECO:0000256" key="5">
    <source>
        <dbReference type="SAM" id="SignalP"/>
    </source>
</evidence>
<gene>
    <name evidence="7" type="ORF">CEPIT_LOCUS22960</name>
</gene>
<organism evidence="7 8">
    <name type="scientific">Cuscuta epithymum</name>
    <dbReference type="NCBI Taxonomy" id="186058"/>
    <lineage>
        <taxon>Eukaryota</taxon>
        <taxon>Viridiplantae</taxon>
        <taxon>Streptophyta</taxon>
        <taxon>Embryophyta</taxon>
        <taxon>Tracheophyta</taxon>
        <taxon>Spermatophyta</taxon>
        <taxon>Magnoliopsida</taxon>
        <taxon>eudicotyledons</taxon>
        <taxon>Gunneridae</taxon>
        <taxon>Pentapetalae</taxon>
        <taxon>asterids</taxon>
        <taxon>lamiids</taxon>
        <taxon>Solanales</taxon>
        <taxon>Convolvulaceae</taxon>
        <taxon>Cuscuteae</taxon>
        <taxon>Cuscuta</taxon>
        <taxon>Cuscuta subgen. Cuscuta</taxon>
    </lineage>
</organism>
<dbReference type="Gene3D" id="3.20.20.80">
    <property type="entry name" value="Glycosidases"/>
    <property type="match status" value="1"/>
</dbReference>
<feature type="chain" id="PRO_5043347880" description="Glycoside hydrolase family 5 domain-containing protein" evidence="5">
    <location>
        <begin position="22"/>
        <end position="362"/>
    </location>
</feature>
<proteinExistence type="inferred from homology"/>
<keyword evidence="5" id="KW-0732">Signal</keyword>
<evidence type="ECO:0000313" key="8">
    <source>
        <dbReference type="Proteomes" id="UP001152523"/>
    </source>
</evidence>
<dbReference type="Proteomes" id="UP001152523">
    <property type="component" value="Unassembled WGS sequence"/>
</dbReference>
<evidence type="ECO:0000256" key="2">
    <source>
        <dbReference type="ARBA" id="ARBA00022801"/>
    </source>
</evidence>
<evidence type="ECO:0000313" key="7">
    <source>
        <dbReference type="EMBL" id="CAH9120281.1"/>
    </source>
</evidence>
<dbReference type="GO" id="GO:0004553">
    <property type="term" value="F:hydrolase activity, hydrolyzing O-glycosyl compounds"/>
    <property type="evidence" value="ECO:0007669"/>
    <property type="project" value="InterPro"/>
</dbReference>
<evidence type="ECO:0000256" key="3">
    <source>
        <dbReference type="ARBA" id="ARBA00023295"/>
    </source>
</evidence>
<dbReference type="SUPFAM" id="SSF51445">
    <property type="entry name" value="(Trans)glycosidases"/>
    <property type="match status" value="1"/>
</dbReference>
<protein>
    <recommendedName>
        <fullName evidence="6">Glycoside hydrolase family 5 domain-containing protein</fullName>
    </recommendedName>
</protein>
<feature type="domain" description="Glycoside hydrolase family 5" evidence="6">
    <location>
        <begin position="38"/>
        <end position="270"/>
    </location>
</feature>
<dbReference type="InterPro" id="IPR001547">
    <property type="entry name" value="Glyco_hydro_5"/>
</dbReference>
<dbReference type="AlphaFoldDB" id="A0AAV0E9K7"/>
<feature type="non-terminal residue" evidence="7">
    <location>
        <position position="362"/>
    </location>
</feature>
<dbReference type="PANTHER" id="PTHR31263:SF67">
    <property type="entry name" value="GLYCOSIDE HYDROLASE FAMILY 5 DOMAIN-CONTAINING PROTEIN"/>
    <property type="match status" value="1"/>
</dbReference>
<dbReference type="GO" id="GO:0000272">
    <property type="term" value="P:polysaccharide catabolic process"/>
    <property type="evidence" value="ECO:0007669"/>
    <property type="project" value="InterPro"/>
</dbReference>
<keyword evidence="8" id="KW-1185">Reference proteome</keyword>
<dbReference type="EMBL" id="CAMAPF010000915">
    <property type="protein sequence ID" value="CAH9120281.1"/>
    <property type="molecule type" value="Genomic_DNA"/>
</dbReference>
<dbReference type="PANTHER" id="PTHR31263">
    <property type="entry name" value="CELLULASE FAMILY PROTEIN (AFU_ORTHOLOGUE AFUA_5G14560)"/>
    <property type="match status" value="1"/>
</dbReference>
<comment type="similarity">
    <text evidence="1 4">Belongs to the glycosyl hydrolase 5 (cellulase A) family.</text>
</comment>
<reference evidence="7" key="1">
    <citation type="submission" date="2022-07" db="EMBL/GenBank/DDBJ databases">
        <authorList>
            <person name="Macas J."/>
            <person name="Novak P."/>
            <person name="Neumann P."/>
        </authorList>
    </citation>
    <scope>NUCLEOTIDE SEQUENCE</scope>
</reference>
<sequence length="362" mass="40336">MGFNCVRLTWPLFLFTNNSLASLTVRQSFQNLGLVDAISGIQANNPAIVDLSLIKAYQAVVQSLGKNNVMTILDNHISKPGWCCSNFDGNTFFGDTYFDPKLWLTGLANVAAMFNATSSVVGMSLRNELRGPKQNVNDWYKYMQQGAETVHAANPNVLVILSGLSFDKDLSFLKNKPVNLTFSGKLVFEVHRYSFTDGQEWSSGNSNRACGRISNDIMSRGGFLLDKGYPLFVSEFGIDQRGINVNDNRYISCFLGLAAELDLDWALWTLAGSYYIREGTVGLEEFYGVLTWNWSQPRNTTFLQTISALQSPFQGPGYEECCPHKLIFHPMTGLCIRRVSLLQPLELGPCSESIAWNYSTSP</sequence>
<dbReference type="Pfam" id="PF00150">
    <property type="entry name" value="Cellulase"/>
    <property type="match status" value="1"/>
</dbReference>
<dbReference type="InterPro" id="IPR017853">
    <property type="entry name" value="GH"/>
</dbReference>
<evidence type="ECO:0000256" key="1">
    <source>
        <dbReference type="ARBA" id="ARBA00005641"/>
    </source>
</evidence>
<evidence type="ECO:0000256" key="4">
    <source>
        <dbReference type="RuleBase" id="RU361153"/>
    </source>
</evidence>
<keyword evidence="2 4" id="KW-0378">Hydrolase</keyword>